<feature type="region of interest" description="Disordered" evidence="1">
    <location>
        <begin position="493"/>
        <end position="536"/>
    </location>
</feature>
<name>A0ABD4T459_9CYAN</name>
<organism evidence="3 4">
    <name type="scientific">Lyngbya confervoides BDU141951</name>
    <dbReference type="NCBI Taxonomy" id="1574623"/>
    <lineage>
        <taxon>Bacteria</taxon>
        <taxon>Bacillati</taxon>
        <taxon>Cyanobacteriota</taxon>
        <taxon>Cyanophyceae</taxon>
        <taxon>Oscillatoriophycideae</taxon>
        <taxon>Oscillatoriales</taxon>
        <taxon>Microcoleaceae</taxon>
        <taxon>Lyngbya</taxon>
    </lineage>
</organism>
<keyword evidence="2" id="KW-0812">Transmembrane</keyword>
<accession>A0ABD4T459</accession>
<sequence length="536" mass="59647">MTRKHIPPYRRETRKGKVVYVPQQDTRPSSPSRTLPSRSRRGLGMVLQGFLYRWLFWAFWSGVLTLTLGVIWFSWQMLVNPDVLFWSSQFVPLHPRQSVNPLDQPRTLPQILTRLEQTHQFPGQPIALESEFSFRPGWGAERTVVIPVYQQGPQKSCRTACAPLVRLDLYRTLDLPAPIRLLQRQRRFRPLQRIGVAGPTELDLEQLIQQISRSGVAQGVDRSLPLTTVVPMEKSGWLRLSGYKAKGNGTAAYGQLLYFDAKAAQLELILNWISPEGQYPEWKNVTGDRNPEVVLRQSVALEPAFALYQVKQAPQGGPQLLAVDLNPLALSSLDYRQGLLLARSGLWVQAQAKLAAAQDRLGSHWPAAAQAQLDFIGLHRAEAQAQLEQRFSSAVEHIQAHLLLGSWDQAQTLLFQSPEEFEALSALLNSDQGEIKDRIEAALQVDPTNSGAIAWGGIYHYGRGGKAAAQRWLTAQQLPPAQQQQMTALLSNLEKLTRSPSAAEASSRPQDPPPPTTAADRVPDSSPSPPPLDPSI</sequence>
<gene>
    <name evidence="3" type="ORF">QQ91_0011680</name>
</gene>
<evidence type="ECO:0000256" key="2">
    <source>
        <dbReference type="SAM" id="Phobius"/>
    </source>
</evidence>
<dbReference type="AlphaFoldDB" id="A0ABD4T459"/>
<evidence type="ECO:0000313" key="3">
    <source>
        <dbReference type="EMBL" id="MCM1983478.1"/>
    </source>
</evidence>
<dbReference type="RefSeq" id="WP_166275276.1">
    <property type="nucleotide sequence ID" value="NZ_JTHE03000061.1"/>
</dbReference>
<proteinExistence type="predicted"/>
<feature type="compositionally biased region" description="Low complexity" evidence="1">
    <location>
        <begin position="498"/>
        <end position="509"/>
    </location>
</feature>
<dbReference type="Proteomes" id="UP000031561">
    <property type="component" value="Unassembled WGS sequence"/>
</dbReference>
<dbReference type="EMBL" id="JTHE03000061">
    <property type="protein sequence ID" value="MCM1983478.1"/>
    <property type="molecule type" value="Genomic_DNA"/>
</dbReference>
<evidence type="ECO:0008006" key="5">
    <source>
        <dbReference type="Google" id="ProtNLM"/>
    </source>
</evidence>
<protein>
    <recommendedName>
        <fullName evidence="5">Tetratricopeptide repeat protein</fullName>
    </recommendedName>
</protein>
<evidence type="ECO:0000313" key="4">
    <source>
        <dbReference type="Proteomes" id="UP000031561"/>
    </source>
</evidence>
<feature type="transmembrane region" description="Helical" evidence="2">
    <location>
        <begin position="50"/>
        <end position="75"/>
    </location>
</feature>
<keyword evidence="4" id="KW-1185">Reference proteome</keyword>
<feature type="compositionally biased region" description="Pro residues" evidence="1">
    <location>
        <begin position="526"/>
        <end position="536"/>
    </location>
</feature>
<evidence type="ECO:0000256" key="1">
    <source>
        <dbReference type="SAM" id="MobiDB-lite"/>
    </source>
</evidence>
<keyword evidence="2" id="KW-1133">Transmembrane helix</keyword>
<reference evidence="3 4" key="1">
    <citation type="journal article" date="2015" name="Genome Announc.">
        <title>Draft Genome Sequence of Filamentous Marine Cyanobacterium Lyngbya confervoides Strain BDU141951.</title>
        <authorList>
            <person name="Chandrababunaidu M.M."/>
            <person name="Sen D."/>
            <person name="Tripathy S."/>
        </authorList>
    </citation>
    <scope>NUCLEOTIDE SEQUENCE [LARGE SCALE GENOMIC DNA]</scope>
    <source>
        <strain evidence="3 4">BDU141951</strain>
    </source>
</reference>
<comment type="caution">
    <text evidence="3">The sequence shown here is derived from an EMBL/GenBank/DDBJ whole genome shotgun (WGS) entry which is preliminary data.</text>
</comment>
<keyword evidence="2" id="KW-0472">Membrane</keyword>